<organism evidence="1 2">
    <name type="scientific">Lactobacillus xujianguonis</name>
    <dbReference type="NCBI Taxonomy" id="2495899"/>
    <lineage>
        <taxon>Bacteria</taxon>
        <taxon>Bacillati</taxon>
        <taxon>Bacillota</taxon>
        <taxon>Bacilli</taxon>
        <taxon>Lactobacillales</taxon>
        <taxon>Lactobacillaceae</taxon>
        <taxon>Lactobacillus</taxon>
    </lineage>
</organism>
<keyword evidence="2" id="KW-1185">Reference proteome</keyword>
<keyword evidence="1" id="KW-0808">Transferase</keyword>
<accession>A0A437SXR4</accession>
<name>A0A437SXR4_9LACO</name>
<dbReference type="RefSeq" id="WP_103661006.1">
    <property type="nucleotide sequence ID" value="NZ_ML136872.1"/>
</dbReference>
<evidence type="ECO:0000313" key="1">
    <source>
        <dbReference type="EMBL" id="RVU71607.1"/>
    </source>
</evidence>
<dbReference type="EMBL" id="RXIA01000003">
    <property type="protein sequence ID" value="RVU71607.1"/>
    <property type="molecule type" value="Genomic_DNA"/>
</dbReference>
<comment type="caution">
    <text evidence="1">The sequence shown here is derived from an EMBL/GenBank/DDBJ whole genome shotgun (WGS) entry which is preliminary data.</text>
</comment>
<reference evidence="1 2" key="1">
    <citation type="submission" date="2018-12" db="EMBL/GenBank/DDBJ databases">
        <authorList>
            <person name="Meng J."/>
        </authorList>
    </citation>
    <scope>NUCLEOTIDE SEQUENCE [LARGE SCALE GENOMIC DNA]</scope>
    <source>
        <strain evidence="1 2">HT111-2</strain>
    </source>
</reference>
<protein>
    <submittedName>
        <fullName evidence="1">GNAT family acetyltransferase</fullName>
    </submittedName>
</protein>
<evidence type="ECO:0000313" key="2">
    <source>
        <dbReference type="Proteomes" id="UP000288291"/>
    </source>
</evidence>
<sequence>MKLKKINPDTYELFENSHSIGTISTYRNLFHDTCSYLKFNLTKIPTSSPFTEIRHQEQKPLQVMIESQQSEIVNFLTKSGFQCKRRCYEAEVSSTELKHPLRAELPILPFAKCDPIYQACYHFLYQYYKDAHEQISPLTVTETEFTAEVPTQTGYYCLNEQGQLSHVAFTEKNEIAYLCSTNLHTCSAFIDSLLAEIFKNYSTTFFEADDTDWAASMLLDKFKYSKTESFNTYIYN</sequence>
<dbReference type="GO" id="GO:0016740">
    <property type="term" value="F:transferase activity"/>
    <property type="evidence" value="ECO:0007669"/>
    <property type="project" value="UniProtKB-KW"/>
</dbReference>
<dbReference type="AlphaFoldDB" id="A0A437SXR4"/>
<dbReference type="Proteomes" id="UP000288291">
    <property type="component" value="Unassembled WGS sequence"/>
</dbReference>
<proteinExistence type="predicted"/>
<gene>
    <name evidence="1" type="ORF">EJK17_01150</name>
</gene>